<dbReference type="Proteomes" id="UP000565579">
    <property type="component" value="Unassembled WGS sequence"/>
</dbReference>
<accession>A0A7X0TW46</accession>
<keyword evidence="2" id="KW-1185">Reference proteome</keyword>
<dbReference type="EMBL" id="JACHMI010000001">
    <property type="protein sequence ID" value="MBB6546031.1"/>
    <property type="molecule type" value="Genomic_DNA"/>
</dbReference>
<evidence type="ECO:0000313" key="1">
    <source>
        <dbReference type="EMBL" id="MBB6546031.1"/>
    </source>
</evidence>
<reference evidence="1 2" key="1">
    <citation type="submission" date="2020-08" db="EMBL/GenBank/DDBJ databases">
        <title>Sequencing the genomes of 1000 actinobacteria strains.</title>
        <authorList>
            <person name="Klenk H.-P."/>
        </authorList>
    </citation>
    <scope>NUCLEOTIDE SEQUENCE [LARGE SCALE GENOMIC DNA]</scope>
    <source>
        <strain evidence="1 2">DSM 43768</strain>
    </source>
</reference>
<protein>
    <submittedName>
        <fullName evidence="1">Uncharacterized protein</fullName>
    </submittedName>
</protein>
<dbReference type="AlphaFoldDB" id="A0A7X0TW46"/>
<evidence type="ECO:0000313" key="2">
    <source>
        <dbReference type="Proteomes" id="UP000565579"/>
    </source>
</evidence>
<proteinExistence type="predicted"/>
<name>A0A7X0TW46_9ACTN</name>
<comment type="caution">
    <text evidence="1">The sequence shown here is derived from an EMBL/GenBank/DDBJ whole genome shotgun (WGS) entry which is preliminary data.</text>
</comment>
<gene>
    <name evidence="1" type="ORF">HD593_000826</name>
</gene>
<dbReference type="RefSeq" id="WP_185100787.1">
    <property type="nucleotide sequence ID" value="NZ_BAAAXY010000178.1"/>
</dbReference>
<organism evidence="1 2">
    <name type="scientific">Nonomuraea rubra</name>
    <dbReference type="NCBI Taxonomy" id="46180"/>
    <lineage>
        <taxon>Bacteria</taxon>
        <taxon>Bacillati</taxon>
        <taxon>Actinomycetota</taxon>
        <taxon>Actinomycetes</taxon>
        <taxon>Streptosporangiales</taxon>
        <taxon>Streptosporangiaceae</taxon>
        <taxon>Nonomuraea</taxon>
    </lineage>
</organism>
<sequence length="46" mass="5135">MERRAGYYTGLAVTYTMWGKTDRAVRAPLVEEKSAPAEVRQADTMG</sequence>